<protein>
    <submittedName>
        <fullName evidence="1">Uncharacterized protein</fullName>
    </submittedName>
</protein>
<organism evidence="1 2">
    <name type="scientific">Naegleria lovaniensis</name>
    <name type="common">Amoeba</name>
    <dbReference type="NCBI Taxonomy" id="51637"/>
    <lineage>
        <taxon>Eukaryota</taxon>
        <taxon>Discoba</taxon>
        <taxon>Heterolobosea</taxon>
        <taxon>Tetramitia</taxon>
        <taxon>Eutetramitia</taxon>
        <taxon>Vahlkampfiidae</taxon>
        <taxon>Naegleria</taxon>
    </lineage>
</organism>
<dbReference type="GO" id="GO:0005096">
    <property type="term" value="F:GTPase activator activity"/>
    <property type="evidence" value="ECO:0007669"/>
    <property type="project" value="InterPro"/>
</dbReference>
<dbReference type="GO" id="GO:0006913">
    <property type="term" value="P:nucleocytoplasmic transport"/>
    <property type="evidence" value="ECO:0007669"/>
    <property type="project" value="TreeGrafter"/>
</dbReference>
<dbReference type="SUPFAM" id="SSF52047">
    <property type="entry name" value="RNI-like"/>
    <property type="match status" value="1"/>
</dbReference>
<dbReference type="AlphaFoldDB" id="A0AA88GIP0"/>
<gene>
    <name evidence="1" type="ORF">C9374_009922</name>
</gene>
<comment type="caution">
    <text evidence="1">The sequence shown here is derived from an EMBL/GenBank/DDBJ whole genome shotgun (WGS) entry which is preliminary data.</text>
</comment>
<dbReference type="InterPro" id="IPR027038">
    <property type="entry name" value="RanGap"/>
</dbReference>
<proteinExistence type="predicted"/>
<dbReference type="GO" id="GO:0005829">
    <property type="term" value="C:cytosol"/>
    <property type="evidence" value="ECO:0007669"/>
    <property type="project" value="TreeGrafter"/>
</dbReference>
<dbReference type="GO" id="GO:0005634">
    <property type="term" value="C:nucleus"/>
    <property type="evidence" value="ECO:0007669"/>
    <property type="project" value="TreeGrafter"/>
</dbReference>
<dbReference type="InterPro" id="IPR006553">
    <property type="entry name" value="Leu-rich_rpt_Cys-con_subtyp"/>
</dbReference>
<dbReference type="Proteomes" id="UP000816034">
    <property type="component" value="Unassembled WGS sequence"/>
</dbReference>
<dbReference type="Pfam" id="PF13516">
    <property type="entry name" value="LRR_6"/>
    <property type="match status" value="5"/>
</dbReference>
<dbReference type="RefSeq" id="XP_044544473.1">
    <property type="nucleotide sequence ID" value="XM_044700163.1"/>
</dbReference>
<dbReference type="GO" id="GO:0048471">
    <property type="term" value="C:perinuclear region of cytoplasm"/>
    <property type="evidence" value="ECO:0007669"/>
    <property type="project" value="TreeGrafter"/>
</dbReference>
<name>A0AA88GIP0_NAELO</name>
<dbReference type="InterPro" id="IPR001611">
    <property type="entry name" value="Leu-rich_rpt"/>
</dbReference>
<dbReference type="PANTHER" id="PTHR24113:SF15">
    <property type="entry name" value="NACHT DOMAIN-CONTAINING PROTEIN"/>
    <property type="match status" value="1"/>
</dbReference>
<accession>A0AA88GIP0</accession>
<dbReference type="Gene3D" id="3.80.10.10">
    <property type="entry name" value="Ribonuclease Inhibitor"/>
    <property type="match status" value="3"/>
</dbReference>
<dbReference type="SMART" id="SM00368">
    <property type="entry name" value="LRR_RI"/>
    <property type="match status" value="3"/>
</dbReference>
<dbReference type="SMART" id="SM00367">
    <property type="entry name" value="LRR_CC"/>
    <property type="match status" value="5"/>
</dbReference>
<dbReference type="GO" id="GO:0031267">
    <property type="term" value="F:small GTPase binding"/>
    <property type="evidence" value="ECO:0007669"/>
    <property type="project" value="TreeGrafter"/>
</dbReference>
<reference evidence="1 2" key="1">
    <citation type="journal article" date="2018" name="BMC Genomics">
        <title>The genome of Naegleria lovaniensis, the basis for a comparative approach to unravel pathogenicity factors of the human pathogenic amoeba N. fowleri.</title>
        <authorList>
            <person name="Liechti N."/>
            <person name="Schurch N."/>
            <person name="Bruggmann R."/>
            <person name="Wittwer M."/>
        </authorList>
    </citation>
    <scope>NUCLEOTIDE SEQUENCE [LARGE SCALE GENOMIC DNA]</scope>
    <source>
        <strain evidence="1 2">ATCC 30569</strain>
    </source>
</reference>
<dbReference type="EMBL" id="PYSW02000039">
    <property type="protein sequence ID" value="KAG2375299.1"/>
    <property type="molecule type" value="Genomic_DNA"/>
</dbReference>
<sequence length="363" mass="40918">MHWEDDLSKAMLRHISNTDEFNITSLDITSGVGLLNTHKDAFWSMHQIPRTVSDKEDLNLYQFIALGNNFKNLKHLIIRDHGRKGIHHSIDGFKELVSSSENLKHLEQLVLHSTTIGDEGIEYLCQSPYITKLKELTLFCVGLTTTGAERLLHNVNMKNLTTLNISENNIGGEKFSVSQQQNNEVLHNLTTLLIKKCMLDESNAISLFQNSTMSNLTTLHMAHNTITSKGVYFLSNSPYMSKLTDLDLSHCQIGDEGVQSLTHSPYIRNLTRLGISTNNIGDIGAQYIASSENMIHLNSLDIYSHKMSHIGVLAIANSTMLRNLTSFHISNTHIPYHKEANEAIERMREKGIFVFGFISGFDY</sequence>
<evidence type="ECO:0000313" key="1">
    <source>
        <dbReference type="EMBL" id="KAG2375299.1"/>
    </source>
</evidence>
<dbReference type="InterPro" id="IPR032675">
    <property type="entry name" value="LRR_dom_sf"/>
</dbReference>
<dbReference type="PANTHER" id="PTHR24113">
    <property type="entry name" value="RAN GTPASE-ACTIVATING PROTEIN 1"/>
    <property type="match status" value="1"/>
</dbReference>
<dbReference type="GeneID" id="68102376"/>
<evidence type="ECO:0000313" key="2">
    <source>
        <dbReference type="Proteomes" id="UP000816034"/>
    </source>
</evidence>
<keyword evidence="2" id="KW-1185">Reference proteome</keyword>